<sequence length="101" mass="9965">MNTKNVIARALFALIATLLLVGGGASAAVADDGPMVQSESQVGVDVGALAEIGVNNEVNGTDSQSGVSVDGPAGISSDLSNQADVNLDLLADVVSEVDLGL</sequence>
<dbReference type="RefSeq" id="WP_381830943.1">
    <property type="nucleotide sequence ID" value="NZ_JBHTCF010000005.1"/>
</dbReference>
<dbReference type="EMBL" id="JBHTCF010000005">
    <property type="protein sequence ID" value="MFC7305600.1"/>
    <property type="molecule type" value="Genomic_DNA"/>
</dbReference>
<evidence type="ECO:0008006" key="4">
    <source>
        <dbReference type="Google" id="ProtNLM"/>
    </source>
</evidence>
<evidence type="ECO:0000256" key="1">
    <source>
        <dbReference type="SAM" id="SignalP"/>
    </source>
</evidence>
<reference evidence="3" key="1">
    <citation type="journal article" date="2019" name="Int. J. Syst. Evol. Microbiol.">
        <title>The Global Catalogue of Microorganisms (GCM) 10K type strain sequencing project: providing services to taxonomists for standard genome sequencing and annotation.</title>
        <authorList>
            <consortium name="The Broad Institute Genomics Platform"/>
            <consortium name="The Broad Institute Genome Sequencing Center for Infectious Disease"/>
            <person name="Wu L."/>
            <person name="Ma J."/>
        </authorList>
    </citation>
    <scope>NUCLEOTIDE SEQUENCE [LARGE SCALE GENOMIC DNA]</scope>
    <source>
        <strain evidence="3">SYNS20</strain>
    </source>
</reference>
<feature type="chain" id="PRO_5045299660" description="Secreted protein" evidence="1">
    <location>
        <begin position="28"/>
        <end position="101"/>
    </location>
</feature>
<feature type="signal peptide" evidence="1">
    <location>
        <begin position="1"/>
        <end position="27"/>
    </location>
</feature>
<dbReference type="Proteomes" id="UP001596523">
    <property type="component" value="Unassembled WGS sequence"/>
</dbReference>
<accession>A0ABW2JJB2</accession>
<name>A0ABW2JJB2_9ACTN</name>
<proteinExistence type="predicted"/>
<gene>
    <name evidence="2" type="ORF">ACFQVC_15385</name>
</gene>
<comment type="caution">
    <text evidence="2">The sequence shown here is derived from an EMBL/GenBank/DDBJ whole genome shotgun (WGS) entry which is preliminary data.</text>
</comment>
<keyword evidence="1" id="KW-0732">Signal</keyword>
<evidence type="ECO:0000313" key="3">
    <source>
        <dbReference type="Proteomes" id="UP001596523"/>
    </source>
</evidence>
<protein>
    <recommendedName>
        <fullName evidence="4">Secreted protein</fullName>
    </recommendedName>
</protein>
<keyword evidence="3" id="KW-1185">Reference proteome</keyword>
<organism evidence="2 3">
    <name type="scientific">Streptomyces monticola</name>
    <dbReference type="NCBI Taxonomy" id="2666263"/>
    <lineage>
        <taxon>Bacteria</taxon>
        <taxon>Bacillati</taxon>
        <taxon>Actinomycetota</taxon>
        <taxon>Actinomycetes</taxon>
        <taxon>Kitasatosporales</taxon>
        <taxon>Streptomycetaceae</taxon>
        <taxon>Streptomyces</taxon>
    </lineage>
</organism>
<evidence type="ECO:0000313" key="2">
    <source>
        <dbReference type="EMBL" id="MFC7305600.1"/>
    </source>
</evidence>